<accession>A0A914KRV4</accession>
<dbReference type="Proteomes" id="UP000887563">
    <property type="component" value="Unplaced"/>
</dbReference>
<keyword evidence="1" id="KW-0732">Signal</keyword>
<proteinExistence type="predicted"/>
<reference evidence="3" key="1">
    <citation type="submission" date="2022-11" db="UniProtKB">
        <authorList>
            <consortium name="WormBaseParasite"/>
        </authorList>
    </citation>
    <scope>IDENTIFICATION</scope>
</reference>
<dbReference type="AlphaFoldDB" id="A0A914KRV4"/>
<organism evidence="2 3">
    <name type="scientific">Meloidogyne incognita</name>
    <name type="common">Southern root-knot nematode worm</name>
    <name type="synonym">Oxyuris incognita</name>
    <dbReference type="NCBI Taxonomy" id="6306"/>
    <lineage>
        <taxon>Eukaryota</taxon>
        <taxon>Metazoa</taxon>
        <taxon>Ecdysozoa</taxon>
        <taxon>Nematoda</taxon>
        <taxon>Chromadorea</taxon>
        <taxon>Rhabditida</taxon>
        <taxon>Tylenchina</taxon>
        <taxon>Tylenchomorpha</taxon>
        <taxon>Tylenchoidea</taxon>
        <taxon>Meloidogynidae</taxon>
        <taxon>Meloidogyninae</taxon>
        <taxon>Meloidogyne</taxon>
        <taxon>Meloidogyne incognita group</taxon>
    </lineage>
</organism>
<evidence type="ECO:0000313" key="2">
    <source>
        <dbReference type="Proteomes" id="UP000887563"/>
    </source>
</evidence>
<sequence>MCLPNMGNMAILVGIVVLMIIINDETAAVPTEKKLKYCKNQLPCPSCATWCKNNEDYNCKYSCELEEPLNVNYGDKSACFEENDVQKYNIIAGSYPMCDRNFKPYDKGAEKCCQLIKENRYVKKYKYGRDKSHRPEKKYNVSFIDSTNAPPGLLFDEKPRVGFAYTQIFGNSKNAPPDDYITPYGIGFFQSEHGVWVTWYPNIINGGFKKFHEWCGMKCVNGRLMPNYPVDKNSNGQTQLDKLVTTVADLARRVKKIEKTDLPGIKAKTNRIISNVSINAYCAMNYGISLSHDLISQAKKNIIRGGIDTGATIIAAVPFVGPPLVPYYNYVMMVFLKLIEQKCKDAKYKGKDWDFNATDIVNMIDSKDVDKVYNQLNIAVKEWTKTSIKTEKIEMIVNKLAPLIKKLIQDLPNIIGLDNLANIAKKMLDIIESLKKEVGETLLVDTAEILHTAKTKGIFAGAKKVVGKTGRIVGNVVDIIS</sequence>
<feature type="chain" id="PRO_5037103874" evidence="1">
    <location>
        <begin position="29"/>
        <end position="481"/>
    </location>
</feature>
<evidence type="ECO:0000313" key="3">
    <source>
        <dbReference type="WBParaSite" id="Minc3s00090g04229"/>
    </source>
</evidence>
<feature type="signal peptide" evidence="1">
    <location>
        <begin position="1"/>
        <end position="28"/>
    </location>
</feature>
<evidence type="ECO:0000256" key="1">
    <source>
        <dbReference type="SAM" id="SignalP"/>
    </source>
</evidence>
<dbReference type="WBParaSite" id="Minc3s00090g04229">
    <property type="protein sequence ID" value="Minc3s00090g04229"/>
    <property type="gene ID" value="Minc3s00090g04229"/>
</dbReference>
<protein>
    <submittedName>
        <fullName evidence="3">Uncharacterized protein</fullName>
    </submittedName>
</protein>
<name>A0A914KRV4_MELIC</name>
<keyword evidence="2" id="KW-1185">Reference proteome</keyword>